<dbReference type="GO" id="GO:0052622">
    <property type="term" value="F:ATP/ADP dimethylallyltransferase activity"/>
    <property type="evidence" value="ECO:0007669"/>
    <property type="project" value="UniProtKB-EC"/>
</dbReference>
<protein>
    <recommendedName>
        <fullName evidence="11">adenylate dimethylallyltransferase (ADP/ATP-dependent)</fullName>
        <ecNumber evidence="11">2.5.1.112</ecNumber>
    </recommendedName>
</protein>
<evidence type="ECO:0000313" key="12">
    <source>
        <dbReference type="EMBL" id="CAH9112450.1"/>
    </source>
</evidence>
<sequence>MMTSMRSAVTSFVSKQKQPLLQYLHSSVAGIDLRLLRQQPQKEKLVVVLGTTGAGKSRLSIDLATRLSGEIVNSDKVQVYQGLDVLTNKVTDEERCDVPHHLLGVVDPEKNFTAKNYCTAASRAIRSITARGHLPIIAGGSNSFIEALMDDEDCRLKSMYDVCFLWVDVSMPVLHSFVSERVDKMVERGIVEEARSMFNPENADYSRGLRNAIGVGEFHRYFQLESTTDAGTRAGLLKEAVDAVKINTCHLASTQLEKIKRLRNVRGWKLHRVDATEVFRSRAAGGGNDKEMWENQVMGPSSTIVTRFLNNKSGPLIYTDTSAAAIRSPGTPAMMGRRPMVAASH</sequence>
<gene>
    <name evidence="12" type="ORF">CEURO_LOCUS19595</name>
</gene>
<dbReference type="AlphaFoldDB" id="A0A9P1EJU4"/>
<dbReference type="EMBL" id="CAMAPE010000060">
    <property type="protein sequence ID" value="CAH9112450.1"/>
    <property type="molecule type" value="Genomic_DNA"/>
</dbReference>
<comment type="subcellular location">
    <subcellularLocation>
        <location evidence="1">Plastid</location>
    </subcellularLocation>
</comment>
<dbReference type="OrthoDB" id="775260at2759"/>
<dbReference type="PANTHER" id="PTHR11088:SF78">
    <property type="entry name" value="ADENYLATE ISOPENTENYLTRANSFERASE 3, CHLOROPLASTIC-LIKE"/>
    <property type="match status" value="1"/>
</dbReference>
<reference evidence="12" key="1">
    <citation type="submission" date="2022-07" db="EMBL/GenBank/DDBJ databases">
        <authorList>
            <person name="Macas J."/>
            <person name="Novak P."/>
            <person name="Neumann P."/>
        </authorList>
    </citation>
    <scope>NUCLEOTIDE SEQUENCE</scope>
</reference>
<dbReference type="Gene3D" id="1.10.287.890">
    <property type="entry name" value="Crystal structure of tRNA isopentenylpyrophosphate transferase (bh2366) domain"/>
    <property type="match status" value="1"/>
</dbReference>
<comment type="caution">
    <text evidence="12">The sequence shown here is derived from an EMBL/GenBank/DDBJ whole genome shotgun (WGS) entry which is preliminary data.</text>
</comment>
<evidence type="ECO:0000256" key="8">
    <source>
        <dbReference type="ARBA" id="ARBA00051744"/>
    </source>
</evidence>
<dbReference type="GO" id="GO:0005524">
    <property type="term" value="F:ATP binding"/>
    <property type="evidence" value="ECO:0007669"/>
    <property type="project" value="UniProtKB-KW"/>
</dbReference>
<dbReference type="GO" id="GO:0009691">
    <property type="term" value="P:cytokinin biosynthetic process"/>
    <property type="evidence" value="ECO:0007669"/>
    <property type="project" value="UniProtKB-KW"/>
</dbReference>
<dbReference type="GO" id="GO:0006400">
    <property type="term" value="P:tRNA modification"/>
    <property type="evidence" value="ECO:0007669"/>
    <property type="project" value="TreeGrafter"/>
</dbReference>
<dbReference type="GO" id="GO:0005739">
    <property type="term" value="C:mitochondrion"/>
    <property type="evidence" value="ECO:0007669"/>
    <property type="project" value="TreeGrafter"/>
</dbReference>
<evidence type="ECO:0000256" key="1">
    <source>
        <dbReference type="ARBA" id="ARBA00004474"/>
    </source>
</evidence>
<dbReference type="EC" id="2.5.1.112" evidence="11"/>
<evidence type="ECO:0000256" key="6">
    <source>
        <dbReference type="ARBA" id="ARBA00022840"/>
    </source>
</evidence>
<dbReference type="InterPro" id="IPR039657">
    <property type="entry name" value="Dimethylallyltransferase"/>
</dbReference>
<keyword evidence="7" id="KW-0809">Transit peptide</keyword>
<organism evidence="12 13">
    <name type="scientific">Cuscuta europaea</name>
    <name type="common">European dodder</name>
    <dbReference type="NCBI Taxonomy" id="41803"/>
    <lineage>
        <taxon>Eukaryota</taxon>
        <taxon>Viridiplantae</taxon>
        <taxon>Streptophyta</taxon>
        <taxon>Embryophyta</taxon>
        <taxon>Tracheophyta</taxon>
        <taxon>Spermatophyta</taxon>
        <taxon>Magnoliopsida</taxon>
        <taxon>eudicotyledons</taxon>
        <taxon>Gunneridae</taxon>
        <taxon>Pentapetalae</taxon>
        <taxon>asterids</taxon>
        <taxon>lamiids</taxon>
        <taxon>Solanales</taxon>
        <taxon>Convolvulaceae</taxon>
        <taxon>Cuscuteae</taxon>
        <taxon>Cuscuta</taxon>
        <taxon>Cuscuta subgen. Cuscuta</taxon>
    </lineage>
</organism>
<comment type="catalytic activity">
    <reaction evidence="9">
        <text>dimethylallyl diphosphate + ADP = N(6)-(dimethylallyl)adenosine 5'-diphosphate + diphosphate</text>
        <dbReference type="Rhea" id="RHEA:36327"/>
        <dbReference type="ChEBI" id="CHEBI:33019"/>
        <dbReference type="ChEBI" id="CHEBI:57623"/>
        <dbReference type="ChEBI" id="CHEBI:73533"/>
        <dbReference type="ChEBI" id="CHEBI:456216"/>
        <dbReference type="EC" id="2.5.1.112"/>
    </reaction>
</comment>
<dbReference type="GO" id="GO:0052381">
    <property type="term" value="F:tRNA dimethylallyltransferase activity"/>
    <property type="evidence" value="ECO:0007669"/>
    <property type="project" value="TreeGrafter"/>
</dbReference>
<accession>A0A9P1EJU4</accession>
<evidence type="ECO:0000256" key="4">
    <source>
        <dbReference type="ARBA" id="ARBA00022712"/>
    </source>
</evidence>
<evidence type="ECO:0000256" key="3">
    <source>
        <dbReference type="ARBA" id="ARBA00022679"/>
    </source>
</evidence>
<evidence type="ECO:0000256" key="5">
    <source>
        <dbReference type="ARBA" id="ARBA00022741"/>
    </source>
</evidence>
<evidence type="ECO:0000313" key="13">
    <source>
        <dbReference type="Proteomes" id="UP001152484"/>
    </source>
</evidence>
<dbReference type="GO" id="GO:0009824">
    <property type="term" value="F:AMP dimethylallyltransferase activity"/>
    <property type="evidence" value="ECO:0007669"/>
    <property type="project" value="UniProtKB-ARBA"/>
</dbReference>
<dbReference type="GO" id="GO:0009536">
    <property type="term" value="C:plastid"/>
    <property type="evidence" value="ECO:0007669"/>
    <property type="project" value="UniProtKB-SubCell"/>
</dbReference>
<proteinExistence type="inferred from homology"/>
<keyword evidence="6" id="KW-0067">ATP-binding</keyword>
<comment type="catalytic activity">
    <reaction evidence="8">
        <text>dimethylallyl diphosphate + ATP = N(6)-(dimethylallyl)adenosine 5'-triphosphate + diphosphate</text>
        <dbReference type="Rhea" id="RHEA:36331"/>
        <dbReference type="ChEBI" id="CHEBI:30616"/>
        <dbReference type="ChEBI" id="CHEBI:33019"/>
        <dbReference type="ChEBI" id="CHEBI:57623"/>
        <dbReference type="ChEBI" id="CHEBI:73532"/>
        <dbReference type="EC" id="2.5.1.112"/>
    </reaction>
</comment>
<evidence type="ECO:0000256" key="10">
    <source>
        <dbReference type="ARBA" id="ARBA00055191"/>
    </source>
</evidence>
<comment type="similarity">
    <text evidence="2">Belongs to the IPP transferase family.</text>
</comment>
<dbReference type="Gene3D" id="3.40.50.300">
    <property type="entry name" value="P-loop containing nucleotide triphosphate hydrolases"/>
    <property type="match status" value="1"/>
</dbReference>
<dbReference type="Proteomes" id="UP001152484">
    <property type="component" value="Unassembled WGS sequence"/>
</dbReference>
<dbReference type="PANTHER" id="PTHR11088">
    <property type="entry name" value="TRNA DIMETHYLALLYLTRANSFERASE"/>
    <property type="match status" value="1"/>
</dbReference>
<dbReference type="InterPro" id="IPR027417">
    <property type="entry name" value="P-loop_NTPase"/>
</dbReference>
<keyword evidence="3" id="KW-0808">Transferase</keyword>
<dbReference type="Pfam" id="PF01715">
    <property type="entry name" value="IPPT"/>
    <property type="match status" value="2"/>
</dbReference>
<evidence type="ECO:0000256" key="7">
    <source>
        <dbReference type="ARBA" id="ARBA00022946"/>
    </source>
</evidence>
<name>A0A9P1EJU4_CUSEU</name>
<keyword evidence="5" id="KW-0547">Nucleotide-binding</keyword>
<dbReference type="SUPFAM" id="SSF52540">
    <property type="entry name" value="P-loop containing nucleoside triphosphate hydrolases"/>
    <property type="match status" value="1"/>
</dbReference>
<dbReference type="FunFam" id="1.10.287.890:FF:000002">
    <property type="entry name" value="Adenylate isopentenyltransferase 5, chloroplastic"/>
    <property type="match status" value="1"/>
</dbReference>
<keyword evidence="13" id="KW-1185">Reference proteome</keyword>
<comment type="function">
    <text evidence="10">Involved in cytokinin biosynthesis. Catalyzes the transfer of an isopentenyl group from dimethylallyl diphosphate (DMAPP) to ATP and ADP.</text>
</comment>
<evidence type="ECO:0000256" key="11">
    <source>
        <dbReference type="ARBA" id="ARBA00066838"/>
    </source>
</evidence>
<evidence type="ECO:0000256" key="9">
    <source>
        <dbReference type="ARBA" id="ARBA00052386"/>
    </source>
</evidence>
<keyword evidence="4" id="KW-0203">Cytokinin biosynthesis</keyword>
<evidence type="ECO:0000256" key="2">
    <source>
        <dbReference type="ARBA" id="ARBA00005842"/>
    </source>
</evidence>